<keyword evidence="2" id="KW-0732">Signal</keyword>
<dbReference type="InterPro" id="IPR010131">
    <property type="entry name" value="MdtP/NodT-like"/>
</dbReference>
<feature type="signal peptide" evidence="2">
    <location>
        <begin position="1"/>
        <end position="24"/>
    </location>
</feature>
<keyword evidence="2" id="KW-0812">Transmembrane</keyword>
<dbReference type="EMBL" id="JAVDXT010000003">
    <property type="protein sequence ID" value="MDR7378606.1"/>
    <property type="molecule type" value="Genomic_DNA"/>
</dbReference>
<dbReference type="PROSITE" id="PS51257">
    <property type="entry name" value="PROKAR_LIPOPROTEIN"/>
    <property type="match status" value="1"/>
</dbReference>
<proteinExistence type="inferred from homology"/>
<feature type="chain" id="PRO_5044958759" evidence="2">
    <location>
        <begin position="25"/>
        <end position="467"/>
    </location>
</feature>
<evidence type="ECO:0000313" key="4">
    <source>
        <dbReference type="Proteomes" id="UP001180487"/>
    </source>
</evidence>
<dbReference type="InterPro" id="IPR003423">
    <property type="entry name" value="OMP_efflux"/>
</dbReference>
<dbReference type="PANTHER" id="PTHR30203:SF32">
    <property type="entry name" value="CATION EFFLUX SYSTEM PROTEIN CUSC"/>
    <property type="match status" value="1"/>
</dbReference>
<dbReference type="Proteomes" id="UP001180487">
    <property type="component" value="Unassembled WGS sequence"/>
</dbReference>
<protein>
    <submittedName>
        <fullName evidence="3">NodT family efflux transporter outer membrane factor (OMF) lipoprotein</fullName>
    </submittedName>
</protein>
<keyword evidence="4" id="KW-1185">Reference proteome</keyword>
<evidence type="ECO:0000313" key="3">
    <source>
        <dbReference type="EMBL" id="MDR7378606.1"/>
    </source>
</evidence>
<evidence type="ECO:0000256" key="2">
    <source>
        <dbReference type="RuleBase" id="RU362097"/>
    </source>
</evidence>
<keyword evidence="2" id="KW-0564">Palmitate</keyword>
<organism evidence="3 4">
    <name type="scientific">Rhodoferax ferrireducens</name>
    <dbReference type="NCBI Taxonomy" id="192843"/>
    <lineage>
        <taxon>Bacteria</taxon>
        <taxon>Pseudomonadati</taxon>
        <taxon>Pseudomonadota</taxon>
        <taxon>Betaproteobacteria</taxon>
        <taxon>Burkholderiales</taxon>
        <taxon>Comamonadaceae</taxon>
        <taxon>Rhodoferax</taxon>
    </lineage>
</organism>
<dbReference type="SUPFAM" id="SSF56954">
    <property type="entry name" value="Outer membrane efflux proteins (OEP)"/>
    <property type="match status" value="1"/>
</dbReference>
<keyword evidence="2" id="KW-0472">Membrane</keyword>
<reference evidence="3 4" key="1">
    <citation type="submission" date="2023-07" db="EMBL/GenBank/DDBJ databases">
        <title>Sorghum-associated microbial communities from plants grown in Nebraska, USA.</title>
        <authorList>
            <person name="Schachtman D."/>
        </authorList>
    </citation>
    <scope>NUCLEOTIDE SEQUENCE [LARGE SCALE GENOMIC DNA]</scope>
    <source>
        <strain evidence="3 4">BE313</strain>
    </source>
</reference>
<accession>A0ABU2CB99</accession>
<dbReference type="Gene3D" id="2.20.200.10">
    <property type="entry name" value="Outer membrane efflux proteins (OEP)"/>
    <property type="match status" value="1"/>
</dbReference>
<gene>
    <name evidence="3" type="ORF">J2X19_003300</name>
</gene>
<comment type="subcellular location">
    <subcellularLocation>
        <location evidence="2">Cell membrane</location>
        <topology evidence="2">Lipid-anchor</topology>
    </subcellularLocation>
</comment>
<evidence type="ECO:0000256" key="1">
    <source>
        <dbReference type="ARBA" id="ARBA00007613"/>
    </source>
</evidence>
<comment type="similarity">
    <text evidence="1 2">Belongs to the outer membrane factor (OMF) (TC 1.B.17) family.</text>
</comment>
<dbReference type="PANTHER" id="PTHR30203">
    <property type="entry name" value="OUTER MEMBRANE CATION EFFLUX PROTEIN"/>
    <property type="match status" value="1"/>
</dbReference>
<keyword evidence="2 3" id="KW-0449">Lipoprotein</keyword>
<sequence length="467" mass="49737">MTPFKPFVHSAVLGALLLAGCATQQAPYSAPVTSLPAQWQYAGADSSASTDAWWKNFHDPVLDQLVEQALLRNNNLAAATIKVRQAQLQAGLAENRPSFSGSISSGASRTLSGSAVTSRSSGVSLGASYEIDLWNKLGSQRDVALWEARATAQDREATALALVATTAQLYWQLGYLNQRLAANLQSIATAQKTLELVQAQANAGAAGGLELAEARQSLLSLQASQTTLQQQAVAANTALALLFDAAPSALPNPPQTLPNSQLPEVAAGLPAELLARRPDLRAAELRLRESHANISATRASYYPALSLTGALGTSSTALLNLLQNPVASLGLGLSLPFLNQKEMDLNVRVAQAQSEEAVVNFRQTLYTALGDVENALSARQQYRAQALLLEQVLQAATQAERLYEVRYRAGSVALKPWLDAQESRRSAEIALAENRLNQFNNHATLVQALGGGATALPGMVREDLQEK</sequence>
<keyword evidence="2" id="KW-1134">Transmembrane beta strand</keyword>
<comment type="caution">
    <text evidence="3">The sequence shown here is derived from an EMBL/GenBank/DDBJ whole genome shotgun (WGS) entry which is preliminary data.</text>
</comment>
<name>A0ABU2CB99_9BURK</name>
<dbReference type="Pfam" id="PF02321">
    <property type="entry name" value="OEP"/>
    <property type="match status" value="2"/>
</dbReference>
<dbReference type="Gene3D" id="1.20.1600.10">
    <property type="entry name" value="Outer membrane efflux proteins (OEP)"/>
    <property type="match status" value="1"/>
</dbReference>
<dbReference type="NCBIfam" id="TIGR01845">
    <property type="entry name" value="outer_NodT"/>
    <property type="match status" value="1"/>
</dbReference>
<dbReference type="RefSeq" id="WP_310374854.1">
    <property type="nucleotide sequence ID" value="NZ_JAVDXT010000003.1"/>
</dbReference>